<dbReference type="RefSeq" id="WP_377699660.1">
    <property type="nucleotide sequence ID" value="NZ_JBHLWE010000045.1"/>
</dbReference>
<reference evidence="9 10" key="1">
    <citation type="submission" date="2024-09" db="EMBL/GenBank/DDBJ databases">
        <authorList>
            <person name="Sun Q."/>
            <person name="Mori K."/>
        </authorList>
    </citation>
    <scope>NUCLEOTIDE SEQUENCE [LARGE SCALE GENOMIC DNA]</scope>
    <source>
        <strain evidence="9 10">KCTC 22789</strain>
    </source>
</reference>
<name>A0ABV6I745_9RHOB</name>
<evidence type="ECO:0000256" key="3">
    <source>
        <dbReference type="ARBA" id="ARBA00022448"/>
    </source>
</evidence>
<gene>
    <name evidence="9" type="ORF">ACFFII_14900</name>
</gene>
<dbReference type="InterPro" id="IPR013563">
    <property type="entry name" value="Oligopep_ABC_C"/>
</dbReference>
<dbReference type="SMART" id="SM00382">
    <property type="entry name" value="AAA"/>
    <property type="match status" value="1"/>
</dbReference>
<organism evidence="9 10">
    <name type="scientific">Paracoccus niistensis</name>
    <dbReference type="NCBI Taxonomy" id="632935"/>
    <lineage>
        <taxon>Bacteria</taxon>
        <taxon>Pseudomonadati</taxon>
        <taxon>Pseudomonadota</taxon>
        <taxon>Alphaproteobacteria</taxon>
        <taxon>Rhodobacterales</taxon>
        <taxon>Paracoccaceae</taxon>
        <taxon>Paracoccus</taxon>
    </lineage>
</organism>
<keyword evidence="3" id="KW-0813">Transport</keyword>
<dbReference type="InterPro" id="IPR003439">
    <property type="entry name" value="ABC_transporter-like_ATP-bd"/>
</dbReference>
<comment type="similarity">
    <text evidence="2">Belongs to the ABC transporter superfamily.</text>
</comment>
<dbReference type="CDD" id="cd03257">
    <property type="entry name" value="ABC_NikE_OppD_transporters"/>
    <property type="match status" value="1"/>
</dbReference>
<evidence type="ECO:0000256" key="1">
    <source>
        <dbReference type="ARBA" id="ARBA00004417"/>
    </source>
</evidence>
<dbReference type="PANTHER" id="PTHR43297">
    <property type="entry name" value="OLIGOPEPTIDE TRANSPORT ATP-BINDING PROTEIN APPD"/>
    <property type="match status" value="1"/>
</dbReference>
<evidence type="ECO:0000256" key="7">
    <source>
        <dbReference type="ARBA" id="ARBA00023136"/>
    </source>
</evidence>
<evidence type="ECO:0000256" key="2">
    <source>
        <dbReference type="ARBA" id="ARBA00005417"/>
    </source>
</evidence>
<dbReference type="PROSITE" id="PS50893">
    <property type="entry name" value="ABC_TRANSPORTER_2"/>
    <property type="match status" value="1"/>
</dbReference>
<dbReference type="EMBL" id="JBHLWE010000045">
    <property type="protein sequence ID" value="MFC0342053.1"/>
    <property type="molecule type" value="Genomic_DNA"/>
</dbReference>
<dbReference type="Proteomes" id="UP001589799">
    <property type="component" value="Unassembled WGS sequence"/>
</dbReference>
<keyword evidence="10" id="KW-1185">Reference proteome</keyword>
<evidence type="ECO:0000256" key="6">
    <source>
        <dbReference type="ARBA" id="ARBA00022840"/>
    </source>
</evidence>
<evidence type="ECO:0000313" key="10">
    <source>
        <dbReference type="Proteomes" id="UP001589799"/>
    </source>
</evidence>
<evidence type="ECO:0000313" key="9">
    <source>
        <dbReference type="EMBL" id="MFC0342053.1"/>
    </source>
</evidence>
<protein>
    <submittedName>
        <fullName evidence="9">ABC transporter ATP-binding protein</fullName>
    </submittedName>
</protein>
<dbReference type="InterPro" id="IPR003593">
    <property type="entry name" value="AAA+_ATPase"/>
</dbReference>
<feature type="domain" description="ABC transporter" evidence="8">
    <location>
        <begin position="6"/>
        <end position="257"/>
    </location>
</feature>
<evidence type="ECO:0000259" key="8">
    <source>
        <dbReference type="PROSITE" id="PS50893"/>
    </source>
</evidence>
<dbReference type="PROSITE" id="PS00211">
    <property type="entry name" value="ABC_TRANSPORTER_1"/>
    <property type="match status" value="1"/>
</dbReference>
<dbReference type="InterPro" id="IPR050388">
    <property type="entry name" value="ABC_Ni/Peptide_Import"/>
</dbReference>
<dbReference type="InterPro" id="IPR017871">
    <property type="entry name" value="ABC_transporter-like_CS"/>
</dbReference>
<keyword evidence="6 9" id="KW-0067">ATP-binding</keyword>
<dbReference type="PANTHER" id="PTHR43297:SF2">
    <property type="entry name" value="DIPEPTIDE TRANSPORT ATP-BINDING PROTEIN DPPD"/>
    <property type="match status" value="1"/>
</dbReference>
<dbReference type="GO" id="GO:0005524">
    <property type="term" value="F:ATP binding"/>
    <property type="evidence" value="ECO:0007669"/>
    <property type="project" value="UniProtKB-KW"/>
</dbReference>
<comment type="subcellular location">
    <subcellularLocation>
        <location evidence="1">Cell inner membrane</location>
        <topology evidence="1">Peripheral membrane protein</topology>
    </subcellularLocation>
</comment>
<sequence>MTPPLLSIENLVVEFGNPRHRFPAVNGIDLTLEKGRTLGLVGESGCGKSVTSLAVMRLVPQPPGHYAGGRIMFEGRDLLSLPEPEMRKLRGGRIGMVFQEPMTSLNPVYTLGVQLREMLQAHSDLSDRAARDRAIELLDMVGLPSPARRIDDYPHQLSGGQRQRVMIAMALANDPVLLIADEPTTALDVTVQAQILELLQNLQERTGTAILLITHDLGVVAETCDEVAVMYGGKVVERAPTAALFADPQHPYTIGLMAAVPRLDAPADRLATIPGSVPPPWANRKGCRFASRCPLAIDVCRAEQPPLAAIGTDHSVACWRAPIEEIAA</sequence>
<keyword evidence="5" id="KW-0547">Nucleotide-binding</keyword>
<dbReference type="Pfam" id="PF00005">
    <property type="entry name" value="ABC_tran"/>
    <property type="match status" value="1"/>
</dbReference>
<accession>A0ABV6I745</accession>
<evidence type="ECO:0000256" key="4">
    <source>
        <dbReference type="ARBA" id="ARBA00022475"/>
    </source>
</evidence>
<dbReference type="Gene3D" id="3.40.50.300">
    <property type="entry name" value="P-loop containing nucleotide triphosphate hydrolases"/>
    <property type="match status" value="1"/>
</dbReference>
<dbReference type="InterPro" id="IPR027417">
    <property type="entry name" value="P-loop_NTPase"/>
</dbReference>
<keyword evidence="4" id="KW-1003">Cell membrane</keyword>
<evidence type="ECO:0000256" key="5">
    <source>
        <dbReference type="ARBA" id="ARBA00022741"/>
    </source>
</evidence>
<proteinExistence type="inferred from homology"/>
<dbReference type="SUPFAM" id="SSF52540">
    <property type="entry name" value="P-loop containing nucleoside triphosphate hydrolases"/>
    <property type="match status" value="1"/>
</dbReference>
<dbReference type="Pfam" id="PF08352">
    <property type="entry name" value="oligo_HPY"/>
    <property type="match status" value="1"/>
</dbReference>
<comment type="caution">
    <text evidence="9">The sequence shown here is derived from an EMBL/GenBank/DDBJ whole genome shotgun (WGS) entry which is preliminary data.</text>
</comment>
<keyword evidence="7" id="KW-0472">Membrane</keyword>
<dbReference type="NCBIfam" id="TIGR01727">
    <property type="entry name" value="oligo_HPY"/>
    <property type="match status" value="1"/>
</dbReference>